<evidence type="ECO:0000313" key="5">
    <source>
        <dbReference type="Proteomes" id="UP001596378"/>
    </source>
</evidence>
<dbReference type="EMBL" id="JBHTAI010000003">
    <property type="protein sequence ID" value="MFC7147970.1"/>
    <property type="molecule type" value="Genomic_DNA"/>
</dbReference>
<dbReference type="SUPFAM" id="SSF53850">
    <property type="entry name" value="Periplasmic binding protein-like II"/>
    <property type="match status" value="1"/>
</dbReference>
<feature type="chain" id="PRO_5047068823" evidence="2">
    <location>
        <begin position="26"/>
        <end position="511"/>
    </location>
</feature>
<sequence length="511" mass="55366">MQRKSKAVLPLAVLLVLCLLLSACGGSNNSGSSSESPASSGSTPASSGSSSNDKELELTLAFMGIGNMKEVGLVQEEISKITKAKINATVKLMPIDIGAWTQQVNLLLAGNEPVDLLVTSSFFNYSSQVAKGQLLPLDDLLPKYAPTIQDTMEPAIFNSTKIGGKMYGVPSIRDTAADHGIAARKELMDKYGLTFDNVESYADLDPIFQKIKDNEPGVYPLVQRSQTNGIANELVRGYIDYLGDTPGVLIIENQDLKVVNLYETQLYQDALHQARKWYQAGYIMPDAATTQEGNNSLIKAGKGFSYLSNMKPGFAAQETTVNGREMVTGSIVPPISTSDSGTGFMISIPKNTQDADRAAQLLNLLYTDKDVANLIANGVEGKHYVDAGNGQIKAPEGGSEYVFNQWEVGNNSLAKVWEGMDPTIWEQTKEFNKNSTFSKALGFSFDSSPVKTEVAAVLNVNNQYKAGLESGTIDPSKLDEFVRKLKDAGLDKIVAEKQKQLDEWAQANNVQ</sequence>
<proteinExistence type="predicted"/>
<accession>A0ABW2FB20</accession>
<evidence type="ECO:0000313" key="4">
    <source>
        <dbReference type="EMBL" id="MFC7147970.1"/>
    </source>
</evidence>
<evidence type="ECO:0000256" key="2">
    <source>
        <dbReference type="SAM" id="SignalP"/>
    </source>
</evidence>
<comment type="caution">
    <text evidence="4">The sequence shown here is derived from an EMBL/GenBank/DDBJ whole genome shotgun (WGS) entry which is preliminary data.</text>
</comment>
<dbReference type="RefSeq" id="WP_378047246.1">
    <property type="nucleotide sequence ID" value="NZ_JBHMDN010000013.1"/>
</dbReference>
<dbReference type="Gene3D" id="3.40.190.10">
    <property type="entry name" value="Periplasmic binding protein-like II"/>
    <property type="match status" value="1"/>
</dbReference>
<gene>
    <name evidence="4" type="ORF">ACFQMJ_05425</name>
</gene>
<dbReference type="InterPro" id="IPR050490">
    <property type="entry name" value="Bact_solute-bd_prot1"/>
</dbReference>
<keyword evidence="5" id="KW-1185">Reference proteome</keyword>
<feature type="domain" description="DUF3502" evidence="3">
    <location>
        <begin position="440"/>
        <end position="505"/>
    </location>
</feature>
<protein>
    <submittedName>
        <fullName evidence="4">ABC transporter substrate-binding protein</fullName>
    </submittedName>
</protein>
<evidence type="ECO:0000256" key="1">
    <source>
        <dbReference type="SAM" id="MobiDB-lite"/>
    </source>
</evidence>
<keyword evidence="2" id="KW-0732">Signal</keyword>
<organism evidence="4 5">
    <name type="scientific">Cohnella cellulosilytica</name>
    <dbReference type="NCBI Taxonomy" id="986710"/>
    <lineage>
        <taxon>Bacteria</taxon>
        <taxon>Bacillati</taxon>
        <taxon>Bacillota</taxon>
        <taxon>Bacilli</taxon>
        <taxon>Bacillales</taxon>
        <taxon>Paenibacillaceae</taxon>
        <taxon>Cohnella</taxon>
    </lineage>
</organism>
<name>A0ABW2FB20_9BACL</name>
<dbReference type="Pfam" id="PF01547">
    <property type="entry name" value="SBP_bac_1"/>
    <property type="match status" value="1"/>
</dbReference>
<dbReference type="InterPro" id="IPR006059">
    <property type="entry name" value="SBP"/>
</dbReference>
<dbReference type="PANTHER" id="PTHR43649">
    <property type="entry name" value="ARABINOSE-BINDING PROTEIN-RELATED"/>
    <property type="match status" value="1"/>
</dbReference>
<feature type="compositionally biased region" description="Low complexity" evidence="1">
    <location>
        <begin position="29"/>
        <end position="51"/>
    </location>
</feature>
<evidence type="ECO:0000259" key="3">
    <source>
        <dbReference type="Pfam" id="PF12010"/>
    </source>
</evidence>
<reference evidence="5" key="1">
    <citation type="journal article" date="2019" name="Int. J. Syst. Evol. Microbiol.">
        <title>The Global Catalogue of Microorganisms (GCM) 10K type strain sequencing project: providing services to taxonomists for standard genome sequencing and annotation.</title>
        <authorList>
            <consortium name="The Broad Institute Genomics Platform"/>
            <consortium name="The Broad Institute Genome Sequencing Center for Infectious Disease"/>
            <person name="Wu L."/>
            <person name="Ma J."/>
        </authorList>
    </citation>
    <scope>NUCLEOTIDE SEQUENCE [LARGE SCALE GENOMIC DNA]</scope>
    <source>
        <strain evidence="5">KCTC 12907</strain>
    </source>
</reference>
<dbReference type="InterPro" id="IPR022627">
    <property type="entry name" value="DUF3502"/>
</dbReference>
<dbReference type="PROSITE" id="PS51257">
    <property type="entry name" value="PROKAR_LIPOPROTEIN"/>
    <property type="match status" value="1"/>
</dbReference>
<feature type="signal peptide" evidence="2">
    <location>
        <begin position="1"/>
        <end position="25"/>
    </location>
</feature>
<dbReference type="Pfam" id="PF12010">
    <property type="entry name" value="DUF3502"/>
    <property type="match status" value="1"/>
</dbReference>
<dbReference type="Proteomes" id="UP001596378">
    <property type="component" value="Unassembled WGS sequence"/>
</dbReference>
<feature type="region of interest" description="Disordered" evidence="1">
    <location>
        <begin position="29"/>
        <end position="52"/>
    </location>
</feature>
<dbReference type="PANTHER" id="PTHR43649:SF17">
    <property type="entry name" value="ABC TRANSPORTER SOLUTE BINDING PROTEIN-SUGAR TRANSPORT"/>
    <property type="match status" value="1"/>
</dbReference>